<evidence type="ECO:0000313" key="1">
    <source>
        <dbReference type="EMBL" id="TCN33490.1"/>
    </source>
</evidence>
<reference evidence="1 2" key="1">
    <citation type="submission" date="2019-03" db="EMBL/GenBank/DDBJ databases">
        <title>Genomic Encyclopedia of Type Strains, Phase IV (KMG-IV): sequencing the most valuable type-strain genomes for metagenomic binning, comparative biology and taxonomic classification.</title>
        <authorList>
            <person name="Goeker M."/>
        </authorList>
    </citation>
    <scope>NUCLEOTIDE SEQUENCE [LARGE SCALE GENOMIC DNA]</scope>
    <source>
        <strain evidence="1 2">DSM 18401</strain>
    </source>
</reference>
<comment type="caution">
    <text evidence="1">The sequence shown here is derived from an EMBL/GenBank/DDBJ whole genome shotgun (WGS) entry which is preliminary data.</text>
</comment>
<dbReference type="RefSeq" id="WP_064330174.1">
    <property type="nucleotide sequence ID" value="NZ_BAABEI010000012.1"/>
</dbReference>
<gene>
    <name evidence="1" type="ORF">EV665_1413</name>
</gene>
<proteinExistence type="predicted"/>
<sequence length="70" mass="8060">MEQTHTARLAAEYLRLGGGRRAKIDDNLVGTRQWSHDTPAAEAFWNEHIAPLDDRRRDEVITHLPTINRV</sequence>
<protein>
    <submittedName>
        <fullName evidence="1">Uncharacterized protein</fullName>
    </submittedName>
</protein>
<name>A0A4V2RFQ4_SHIGR</name>
<dbReference type="Proteomes" id="UP000295351">
    <property type="component" value="Unassembled WGS sequence"/>
</dbReference>
<organism evidence="1 2">
    <name type="scientific">Shinella granuli</name>
    <dbReference type="NCBI Taxonomy" id="323621"/>
    <lineage>
        <taxon>Bacteria</taxon>
        <taxon>Pseudomonadati</taxon>
        <taxon>Pseudomonadota</taxon>
        <taxon>Alphaproteobacteria</taxon>
        <taxon>Hyphomicrobiales</taxon>
        <taxon>Rhizobiaceae</taxon>
        <taxon>Shinella</taxon>
    </lineage>
</organism>
<accession>A0A4V2RFQ4</accession>
<dbReference type="AlphaFoldDB" id="A0A4V2RFQ4"/>
<keyword evidence="2" id="KW-1185">Reference proteome</keyword>
<dbReference type="EMBL" id="SLVX01000041">
    <property type="protein sequence ID" value="TCN33490.1"/>
    <property type="molecule type" value="Genomic_DNA"/>
</dbReference>
<evidence type="ECO:0000313" key="2">
    <source>
        <dbReference type="Proteomes" id="UP000295351"/>
    </source>
</evidence>